<sequence>MLGKAAGVLGEGQSAIGRHRCRTGDSEVGDDLMAVGSG</sequence>
<reference evidence="1" key="1">
    <citation type="submission" date="2014-09" db="EMBL/GenBank/DDBJ databases">
        <authorList>
            <person name="Magalhaes I.L.F."/>
            <person name="Oliveira U."/>
            <person name="Santos F.R."/>
            <person name="Vidigal T.H.D.A."/>
            <person name="Brescovit A.D."/>
            <person name="Santos A.J."/>
        </authorList>
    </citation>
    <scope>NUCLEOTIDE SEQUENCE</scope>
    <source>
        <tissue evidence="1">Shoot tissue taken approximately 20 cm above the soil surface</tissue>
    </source>
</reference>
<dbReference type="AlphaFoldDB" id="A0A0A9FVM6"/>
<reference evidence="1" key="2">
    <citation type="journal article" date="2015" name="Data Brief">
        <title>Shoot transcriptome of the giant reed, Arundo donax.</title>
        <authorList>
            <person name="Barrero R.A."/>
            <person name="Guerrero F.D."/>
            <person name="Moolhuijzen P."/>
            <person name="Goolsby J.A."/>
            <person name="Tidwell J."/>
            <person name="Bellgard S.E."/>
            <person name="Bellgard M.I."/>
        </authorList>
    </citation>
    <scope>NUCLEOTIDE SEQUENCE</scope>
    <source>
        <tissue evidence="1">Shoot tissue taken approximately 20 cm above the soil surface</tissue>
    </source>
</reference>
<name>A0A0A9FVM6_ARUDO</name>
<organism evidence="1">
    <name type="scientific">Arundo donax</name>
    <name type="common">Giant reed</name>
    <name type="synonym">Donax arundinaceus</name>
    <dbReference type="NCBI Taxonomy" id="35708"/>
    <lineage>
        <taxon>Eukaryota</taxon>
        <taxon>Viridiplantae</taxon>
        <taxon>Streptophyta</taxon>
        <taxon>Embryophyta</taxon>
        <taxon>Tracheophyta</taxon>
        <taxon>Spermatophyta</taxon>
        <taxon>Magnoliopsida</taxon>
        <taxon>Liliopsida</taxon>
        <taxon>Poales</taxon>
        <taxon>Poaceae</taxon>
        <taxon>PACMAD clade</taxon>
        <taxon>Arundinoideae</taxon>
        <taxon>Arundineae</taxon>
        <taxon>Arundo</taxon>
    </lineage>
</organism>
<dbReference type="EMBL" id="GBRH01185513">
    <property type="protein sequence ID" value="JAE12383.1"/>
    <property type="molecule type" value="Transcribed_RNA"/>
</dbReference>
<proteinExistence type="predicted"/>
<evidence type="ECO:0000313" key="1">
    <source>
        <dbReference type="EMBL" id="JAE12383.1"/>
    </source>
</evidence>
<protein>
    <submittedName>
        <fullName evidence="1">Uncharacterized protein</fullName>
    </submittedName>
</protein>
<accession>A0A0A9FVM6</accession>